<keyword evidence="4" id="KW-0812">Transmembrane</keyword>
<organism evidence="5 6">
    <name type="scientific">Cryptotermes secundus</name>
    <dbReference type="NCBI Taxonomy" id="105785"/>
    <lineage>
        <taxon>Eukaryota</taxon>
        <taxon>Metazoa</taxon>
        <taxon>Ecdysozoa</taxon>
        <taxon>Arthropoda</taxon>
        <taxon>Hexapoda</taxon>
        <taxon>Insecta</taxon>
        <taxon>Pterygota</taxon>
        <taxon>Neoptera</taxon>
        <taxon>Polyneoptera</taxon>
        <taxon>Dictyoptera</taxon>
        <taxon>Blattodea</taxon>
        <taxon>Blattoidea</taxon>
        <taxon>Termitoidae</taxon>
        <taxon>Kalotermitidae</taxon>
        <taxon>Cryptotermitinae</taxon>
        <taxon>Cryptotermes</taxon>
    </lineage>
</organism>
<proteinExistence type="inferred from homology"/>
<dbReference type="GO" id="GO:0005615">
    <property type="term" value="C:extracellular space"/>
    <property type="evidence" value="ECO:0007669"/>
    <property type="project" value="TreeGrafter"/>
</dbReference>
<evidence type="ECO:0008006" key="7">
    <source>
        <dbReference type="Google" id="ProtNLM"/>
    </source>
</evidence>
<dbReference type="GO" id="GO:0007623">
    <property type="term" value="P:circadian rhythm"/>
    <property type="evidence" value="ECO:0007669"/>
    <property type="project" value="UniProtKB-ARBA"/>
</dbReference>
<dbReference type="Proteomes" id="UP000235965">
    <property type="component" value="Unassembled WGS sequence"/>
</dbReference>
<keyword evidence="4" id="KW-0472">Membrane</keyword>
<evidence type="ECO:0000256" key="3">
    <source>
        <dbReference type="ARBA" id="ARBA00060902"/>
    </source>
</evidence>
<feature type="transmembrane region" description="Helical" evidence="4">
    <location>
        <begin position="21"/>
        <end position="40"/>
    </location>
</feature>
<name>A0A2J7QTG5_9NEOP</name>
<protein>
    <recommendedName>
        <fullName evidence="7">Protein takeout</fullName>
    </recommendedName>
</protein>
<dbReference type="AlphaFoldDB" id="A0A2J7QTG5"/>
<dbReference type="OrthoDB" id="8194225at2759"/>
<dbReference type="Gene3D" id="3.15.10.30">
    <property type="entry name" value="Haemolymph juvenile hormone binding protein"/>
    <property type="match status" value="1"/>
</dbReference>
<dbReference type="PANTHER" id="PTHR11008:SF32">
    <property type="entry name" value="CIRCADIAN CLOCK-CONTROLLED PROTEIN DAYWAKE-RELATED"/>
    <property type="match status" value="1"/>
</dbReference>
<keyword evidence="1" id="KW-0732">Signal</keyword>
<dbReference type="PANTHER" id="PTHR11008">
    <property type="entry name" value="PROTEIN TAKEOUT-LIKE PROTEIN"/>
    <property type="match status" value="1"/>
</dbReference>
<accession>A0A2J7QTG5</accession>
<evidence type="ECO:0000256" key="1">
    <source>
        <dbReference type="ARBA" id="ARBA00022729"/>
    </source>
</evidence>
<evidence type="ECO:0000313" key="6">
    <source>
        <dbReference type="Proteomes" id="UP000235965"/>
    </source>
</evidence>
<dbReference type="SMART" id="SM00700">
    <property type="entry name" value="JHBP"/>
    <property type="match status" value="1"/>
</dbReference>
<gene>
    <name evidence="5" type="ORF">B7P43_G07898</name>
</gene>
<keyword evidence="2" id="KW-0090">Biological rhythms</keyword>
<reference evidence="5" key="1">
    <citation type="submission" date="2017-12" db="EMBL/GenBank/DDBJ databases">
        <title>Hemimetabolous genomes reveal molecular basis of termite eusociality.</title>
        <authorList>
            <person name="Harrison M.C."/>
            <person name="Jongepier E."/>
            <person name="Robertson H.M."/>
            <person name="Arning N."/>
            <person name="Bitard-Feildel T."/>
            <person name="Chao H."/>
            <person name="Childers C.P."/>
            <person name="Dinh H."/>
            <person name="Doddapaneni H."/>
            <person name="Dugan S."/>
            <person name="Gowin J."/>
            <person name="Greiner C."/>
            <person name="Han Y."/>
            <person name="Hu H."/>
            <person name="Hughes D.S.T."/>
            <person name="Huylmans A.-K."/>
            <person name="Kemena C."/>
            <person name="Kremer L.P.M."/>
            <person name="Lee S.L."/>
            <person name="Lopez-Ezquerra A."/>
            <person name="Mallet L."/>
            <person name="Monroy-Kuhn J.M."/>
            <person name="Moser A."/>
            <person name="Murali S.C."/>
            <person name="Muzny D.M."/>
            <person name="Otani S."/>
            <person name="Piulachs M.-D."/>
            <person name="Poelchau M."/>
            <person name="Qu J."/>
            <person name="Schaub F."/>
            <person name="Wada-Katsumata A."/>
            <person name="Worley K.C."/>
            <person name="Xie Q."/>
            <person name="Ylla G."/>
            <person name="Poulsen M."/>
            <person name="Gibbs R.A."/>
            <person name="Schal C."/>
            <person name="Richards S."/>
            <person name="Belles X."/>
            <person name="Korb J."/>
            <person name="Bornberg-Bauer E."/>
        </authorList>
    </citation>
    <scope>NUCLEOTIDE SEQUENCE [LARGE SCALE GENOMIC DNA]</scope>
    <source>
        <tissue evidence="5">Whole body</tissue>
    </source>
</reference>
<dbReference type="EMBL" id="NEVH01011194">
    <property type="protein sequence ID" value="PNF31881.1"/>
    <property type="molecule type" value="Genomic_DNA"/>
</dbReference>
<dbReference type="InParanoid" id="A0A2J7QTG5"/>
<dbReference type="STRING" id="105785.A0A2J7QTG5"/>
<comment type="caution">
    <text evidence="5">The sequence shown here is derived from an EMBL/GenBank/DDBJ whole genome shotgun (WGS) entry which is preliminary data.</text>
</comment>
<evidence type="ECO:0000256" key="2">
    <source>
        <dbReference type="ARBA" id="ARBA00023108"/>
    </source>
</evidence>
<dbReference type="InterPro" id="IPR010562">
    <property type="entry name" value="Haemolymph_juvenile_hormone-bd"/>
</dbReference>
<dbReference type="InterPro" id="IPR038606">
    <property type="entry name" value="To_sf"/>
</dbReference>
<dbReference type="Pfam" id="PF06585">
    <property type="entry name" value="JHBP"/>
    <property type="match status" value="1"/>
</dbReference>
<dbReference type="FunFam" id="3.15.10.30:FF:000001">
    <property type="entry name" value="Takeout-like protein 1"/>
    <property type="match status" value="1"/>
</dbReference>
<sequence>MSAAEKLTCQSLTSSSNTCSSFVATSASALIIIIIVFFFYSCCSHLEPPYIKPCARSDPKFNDCTLQHGNEAIPYIVKGDSSYDITNVDPMAIKVIDVKNGPKQAGLHLTLRDVKLHGLRTAVLLKSDFNFKKRHFSHDFSIPLLKLLGKYTISGRLLLLPIHGNGDINVTMVNNIVTYSYDWVLEQKGEYKHLLLKDPVAVIKPSKAYIHLSNLFDGDRFMGERLNEIINDNWQDLFRDMAPKIAHEIAVVISSIVNNIAKDVPYDVIFPERLP</sequence>
<keyword evidence="4" id="KW-1133">Transmembrane helix</keyword>
<comment type="similarity">
    <text evidence="3">Belongs to the TO family.</text>
</comment>
<evidence type="ECO:0000313" key="5">
    <source>
        <dbReference type="EMBL" id="PNF31881.1"/>
    </source>
</evidence>
<evidence type="ECO:0000256" key="4">
    <source>
        <dbReference type="SAM" id="Phobius"/>
    </source>
</evidence>
<keyword evidence="6" id="KW-1185">Reference proteome</keyword>